<sequence length="306" mass="33569">MAIGTSDGFVALRNLANKSTQLRYIMSGKLPSQIIGDLPDLPSSKDGSILQLVTGIKGLHFLPGPSVCTKLIALTGESCFIWHPKEMILLSSVRFSQSLHRMVIDVAWATHSGLRPHDEPPVAAFLVADGSIRLAATAKPDALKNIDELALARAANPNSPNSERPVSELVLSSAITEDILSEISDSLAIGSLMPIKALILTKHLMQNQAWCEINYQLDKCPDLDQGFSRLKRATDCFLSILTTKNKPLFAELCSSNILERCYLTAVAMGNTFEIKLWRLLGYRLLHLTGKSGEFLSAQLTRIARFR</sequence>
<dbReference type="AlphaFoldDB" id="A0ABD2QCC4"/>
<accession>A0ABD2QCC4</accession>
<dbReference type="Proteomes" id="UP001626550">
    <property type="component" value="Unassembled WGS sequence"/>
</dbReference>
<organism evidence="1 2">
    <name type="scientific">Cichlidogyrus casuarinus</name>
    <dbReference type="NCBI Taxonomy" id="1844966"/>
    <lineage>
        <taxon>Eukaryota</taxon>
        <taxon>Metazoa</taxon>
        <taxon>Spiralia</taxon>
        <taxon>Lophotrochozoa</taxon>
        <taxon>Platyhelminthes</taxon>
        <taxon>Monogenea</taxon>
        <taxon>Monopisthocotylea</taxon>
        <taxon>Dactylogyridea</taxon>
        <taxon>Ancyrocephalidae</taxon>
        <taxon>Cichlidogyrus</taxon>
    </lineage>
</organism>
<evidence type="ECO:0000313" key="2">
    <source>
        <dbReference type="Proteomes" id="UP001626550"/>
    </source>
</evidence>
<name>A0ABD2QCC4_9PLAT</name>
<comment type="caution">
    <text evidence="1">The sequence shown here is derived from an EMBL/GenBank/DDBJ whole genome shotgun (WGS) entry which is preliminary data.</text>
</comment>
<keyword evidence="2" id="KW-1185">Reference proteome</keyword>
<protein>
    <submittedName>
        <fullName evidence="1">WD repeat-containing protein 11</fullName>
    </submittedName>
</protein>
<evidence type="ECO:0000313" key="1">
    <source>
        <dbReference type="EMBL" id="KAL3317192.1"/>
    </source>
</evidence>
<dbReference type="EMBL" id="JBJKFK010000416">
    <property type="protein sequence ID" value="KAL3317192.1"/>
    <property type="molecule type" value="Genomic_DNA"/>
</dbReference>
<proteinExistence type="predicted"/>
<gene>
    <name evidence="1" type="primary">WDR11_3</name>
    <name evidence="1" type="ORF">Ciccas_004155</name>
</gene>
<reference evidence="1 2" key="1">
    <citation type="submission" date="2024-11" db="EMBL/GenBank/DDBJ databases">
        <title>Adaptive evolution of stress response genes in parasites aligns with host niche diversity.</title>
        <authorList>
            <person name="Hahn C."/>
            <person name="Resl P."/>
        </authorList>
    </citation>
    <scope>NUCLEOTIDE SEQUENCE [LARGE SCALE GENOMIC DNA]</scope>
    <source>
        <strain evidence="1">EGGRZ-B1_66</strain>
        <tissue evidence="1">Body</tissue>
    </source>
</reference>